<keyword evidence="4" id="KW-1185">Reference proteome</keyword>
<evidence type="ECO:0000313" key="5">
    <source>
        <dbReference type="Proteomes" id="UP000277896"/>
    </source>
</evidence>
<accession>A0A098R9E3</accession>
<proteinExistence type="predicted"/>
<name>A0A098R9E3_9LACO</name>
<sequence>MNPEDMFQRYLNKYQITYQHPEHGLVMLTSPIWPQHPELQQSIQRTFQGLDGVTSITINSPEQLVMRYQSDKLRRLSPLTLLSLERQLSKQYHQAGY</sequence>
<dbReference type="EMBL" id="CP032744">
    <property type="protein sequence ID" value="AYJ39934.1"/>
    <property type="molecule type" value="Genomic_DNA"/>
</dbReference>
<dbReference type="GeneID" id="79808672"/>
<dbReference type="EMBL" id="SEHH01000124">
    <property type="protein sequence ID" value="TBX38088.1"/>
    <property type="molecule type" value="Genomic_DNA"/>
</dbReference>
<dbReference type="EMBL" id="BDOR01000009">
    <property type="protein sequence ID" value="GBF02330.1"/>
    <property type="molecule type" value="Genomic_DNA"/>
</dbReference>
<evidence type="ECO:0000313" key="2">
    <source>
        <dbReference type="EMBL" id="GBF02330.1"/>
    </source>
</evidence>
<reference evidence="2 4" key="1">
    <citation type="submission" date="2017-04" db="EMBL/GenBank/DDBJ databases">
        <title>In vitro and in silico characterization of Lactobacillus paraplantarum D2-1, a starter culture for soymilk fermentation.</title>
        <authorList>
            <person name="Endo A."/>
            <person name="Sasaki F."/>
            <person name="Maeno S."/>
            <person name="Kanesaki Y."/>
            <person name="Kubota E."/>
            <person name="Torres G.A."/>
            <person name="Tomita S."/>
            <person name="Nakagawa J."/>
        </authorList>
    </citation>
    <scope>NUCLEOTIDE SEQUENCE [LARGE SCALE GENOMIC DNA]</scope>
    <source>
        <strain evidence="2 4">D2-1</strain>
    </source>
</reference>
<dbReference type="eggNOG" id="ENOG5030A51">
    <property type="taxonomic scope" value="Bacteria"/>
</dbReference>
<dbReference type="Proteomes" id="UP000292648">
    <property type="component" value="Unassembled WGS sequence"/>
</dbReference>
<dbReference type="AlphaFoldDB" id="A0A098R9E3"/>
<evidence type="ECO:0000313" key="3">
    <source>
        <dbReference type="EMBL" id="TBX38088.1"/>
    </source>
</evidence>
<dbReference type="HOGENOM" id="CLU_2343179_0_0_9"/>
<dbReference type="Proteomes" id="UP000277896">
    <property type="component" value="Chromosome"/>
</dbReference>
<evidence type="ECO:0000313" key="4">
    <source>
        <dbReference type="Proteomes" id="UP000236162"/>
    </source>
</evidence>
<protein>
    <submittedName>
        <fullName evidence="3">Uncharacterized protein</fullName>
    </submittedName>
</protein>
<gene>
    <name evidence="3" type="ORF">EUZ87_14190</name>
    <name evidence="1" type="ORF">LP667_14595</name>
    <name evidence="2" type="ORF">LPPLD21_01878</name>
</gene>
<organism evidence="3 6">
    <name type="scientific">Lactiplantibacillus paraplantarum</name>
    <dbReference type="NCBI Taxonomy" id="60520"/>
    <lineage>
        <taxon>Bacteria</taxon>
        <taxon>Bacillati</taxon>
        <taxon>Bacillota</taxon>
        <taxon>Bacilli</taxon>
        <taxon>Lactobacillales</taxon>
        <taxon>Lactobacillaceae</taxon>
        <taxon>Lactiplantibacillus</taxon>
    </lineage>
</organism>
<evidence type="ECO:0000313" key="1">
    <source>
        <dbReference type="EMBL" id="AYJ39934.1"/>
    </source>
</evidence>
<dbReference type="Proteomes" id="UP000236162">
    <property type="component" value="Unassembled WGS sequence"/>
</dbReference>
<dbReference type="RefSeq" id="WP_021732187.1">
    <property type="nucleotide sequence ID" value="NZ_AVAI01000136.1"/>
</dbReference>
<evidence type="ECO:0000313" key="6">
    <source>
        <dbReference type="Proteomes" id="UP000292648"/>
    </source>
</evidence>
<dbReference type="KEGG" id="lpx:ASU28_13435"/>
<reference evidence="1 5" key="2">
    <citation type="submission" date="2018-10" db="EMBL/GenBank/DDBJ databases">
        <title>Genome seuquencing of Lactobacillus species.</title>
        <authorList>
            <person name="Baek C."/>
            <person name="Yi H."/>
        </authorList>
    </citation>
    <scope>NUCLEOTIDE SEQUENCE [LARGE SCALE GENOMIC DNA]</scope>
    <source>
        <strain evidence="1 5">DSM 10667</strain>
    </source>
</reference>
<reference evidence="3 6" key="3">
    <citation type="submission" date="2019-01" db="EMBL/GenBank/DDBJ databases">
        <title>Draft genome sequence of Lactobacillus paraplantarum OSY-TC318, a Producer of the novel lantibiotic Paraplantaracin TC318.</title>
        <authorList>
            <person name="Hussein W.E."/>
            <person name="Huang E."/>
            <person name="Yousef A.E."/>
        </authorList>
    </citation>
    <scope>NUCLEOTIDE SEQUENCE [LARGE SCALE GENOMIC DNA]</scope>
    <source>
        <strain evidence="3 6">OSY-TC318</strain>
    </source>
</reference>